<evidence type="ECO:0000313" key="3">
    <source>
        <dbReference type="Proteomes" id="UP000636661"/>
    </source>
</evidence>
<name>A0A918M3S4_9ACTN</name>
<proteinExistence type="predicted"/>
<dbReference type="Proteomes" id="UP000636661">
    <property type="component" value="Unassembled WGS sequence"/>
</dbReference>
<sequence length="107" mass="10773">MGLRWKWPSWRSRAWSSRTRSFSVPSAISTLSPGGAGVAGGAESAGSAPPAAEAPEDGEAVAAGDGAVEPDADPPAAPTAWAVQPVAARATAAAARTVLRMTDVRCM</sequence>
<feature type="compositionally biased region" description="Low complexity" evidence="1">
    <location>
        <begin position="41"/>
        <end position="53"/>
    </location>
</feature>
<protein>
    <submittedName>
        <fullName evidence="2">Uncharacterized protein</fullName>
    </submittedName>
</protein>
<dbReference type="AlphaFoldDB" id="A0A918M3S4"/>
<evidence type="ECO:0000256" key="1">
    <source>
        <dbReference type="SAM" id="MobiDB-lite"/>
    </source>
</evidence>
<evidence type="ECO:0000313" key="2">
    <source>
        <dbReference type="EMBL" id="GGU36041.1"/>
    </source>
</evidence>
<reference evidence="2" key="2">
    <citation type="submission" date="2020-09" db="EMBL/GenBank/DDBJ databases">
        <authorList>
            <person name="Sun Q."/>
            <person name="Ohkuma M."/>
        </authorList>
    </citation>
    <scope>NUCLEOTIDE SEQUENCE</scope>
    <source>
        <strain evidence="2">JCM 4391</strain>
    </source>
</reference>
<feature type="compositionally biased region" description="Low complexity" evidence="1">
    <location>
        <begin position="60"/>
        <end position="69"/>
    </location>
</feature>
<gene>
    <name evidence="2" type="ORF">GCM10010274_24220</name>
</gene>
<keyword evidence="3" id="KW-1185">Reference proteome</keyword>
<comment type="caution">
    <text evidence="2">The sequence shown here is derived from an EMBL/GenBank/DDBJ whole genome shotgun (WGS) entry which is preliminary data.</text>
</comment>
<organism evidence="2 3">
    <name type="scientific">Streptomyces lavendofoliae</name>
    <dbReference type="NCBI Taxonomy" id="67314"/>
    <lineage>
        <taxon>Bacteria</taxon>
        <taxon>Bacillati</taxon>
        <taxon>Actinomycetota</taxon>
        <taxon>Actinomycetes</taxon>
        <taxon>Kitasatosporales</taxon>
        <taxon>Streptomycetaceae</taxon>
        <taxon>Streptomyces</taxon>
    </lineage>
</organism>
<feature type="region of interest" description="Disordered" evidence="1">
    <location>
        <begin position="19"/>
        <end position="80"/>
    </location>
</feature>
<reference evidence="2" key="1">
    <citation type="journal article" date="2014" name="Int. J. Syst. Evol. Microbiol.">
        <title>Complete genome sequence of Corynebacterium casei LMG S-19264T (=DSM 44701T), isolated from a smear-ripened cheese.</title>
        <authorList>
            <consortium name="US DOE Joint Genome Institute (JGI-PGF)"/>
            <person name="Walter F."/>
            <person name="Albersmeier A."/>
            <person name="Kalinowski J."/>
            <person name="Ruckert C."/>
        </authorList>
    </citation>
    <scope>NUCLEOTIDE SEQUENCE</scope>
    <source>
        <strain evidence="2">JCM 4391</strain>
    </source>
</reference>
<accession>A0A918M3S4</accession>
<dbReference type="EMBL" id="BMTP01000005">
    <property type="protein sequence ID" value="GGU36041.1"/>
    <property type="molecule type" value="Genomic_DNA"/>
</dbReference>